<feature type="transmembrane region" description="Helical" evidence="1">
    <location>
        <begin position="25"/>
        <end position="51"/>
    </location>
</feature>
<evidence type="ECO:0000313" key="3">
    <source>
        <dbReference type="EMBL" id="VTR60062.1"/>
    </source>
</evidence>
<feature type="domain" description="Integral membrane protein YccS N-terminal" evidence="2">
    <location>
        <begin position="63"/>
        <end position="135"/>
    </location>
</feature>
<accession>A0A4U9WLW9</accession>
<evidence type="ECO:0000259" key="2">
    <source>
        <dbReference type="Pfam" id="PF12805"/>
    </source>
</evidence>
<organism evidence="3">
    <name type="scientific">Serratia fonticola</name>
    <dbReference type="NCBI Taxonomy" id="47917"/>
    <lineage>
        <taxon>Bacteria</taxon>
        <taxon>Pseudomonadati</taxon>
        <taxon>Pseudomonadota</taxon>
        <taxon>Gammaproteobacteria</taxon>
        <taxon>Enterobacterales</taxon>
        <taxon>Yersiniaceae</taxon>
        <taxon>Serratia</taxon>
    </lineage>
</organism>
<keyword evidence="1" id="KW-0812">Transmembrane</keyword>
<proteinExistence type="predicted"/>
<feature type="transmembrane region" description="Helical" evidence="1">
    <location>
        <begin position="87"/>
        <end position="104"/>
    </location>
</feature>
<dbReference type="EMBL" id="CABEEZ010000164">
    <property type="protein sequence ID" value="VTR60062.1"/>
    <property type="molecule type" value="Genomic_DNA"/>
</dbReference>
<keyword evidence="1" id="KW-0472">Membrane</keyword>
<keyword evidence="1" id="KW-1133">Transmembrane helix</keyword>
<dbReference type="AlphaFoldDB" id="A0A4U9WLW9"/>
<protein>
    <submittedName>
        <fullName evidence="3">Integral membrane protein, YccS/YhfK family</fullName>
    </submittedName>
</protein>
<feature type="transmembrane region" description="Helical" evidence="1">
    <location>
        <begin position="111"/>
        <end position="132"/>
    </location>
</feature>
<gene>
    <name evidence="3" type="ORF">NCTC12965_08349</name>
</gene>
<reference evidence="3" key="1">
    <citation type="submission" date="2019-05" db="EMBL/GenBank/DDBJ databases">
        <authorList>
            <consortium name="Pathogen Informatics"/>
        </authorList>
    </citation>
    <scope>NUCLEOTIDE SEQUENCE [LARGE SCALE GENOMIC DNA]</scope>
    <source>
        <strain evidence="3">NCTC12965</strain>
    </source>
</reference>
<name>A0A4U9WLW9_SERFO</name>
<dbReference type="Pfam" id="PF12805">
    <property type="entry name" value="FUSC-like"/>
    <property type="match status" value="1"/>
</dbReference>
<evidence type="ECO:0000256" key="1">
    <source>
        <dbReference type="SAM" id="Phobius"/>
    </source>
</evidence>
<dbReference type="InterPro" id="IPR032692">
    <property type="entry name" value="YccS_N"/>
</dbReference>
<sequence>MWRRLIYHPEVNYALRQTLVLCLPVAFGLLIGNLQLGMLFSLVPACCNIAGLDTPHKRFFKRLVVGGSLFALSSLLLQQALLWDLPLPLLMLGMALLLGVSGEISPLHARLLPAALVAAIFSLSMVGTVPIWHALYCISSAPPGTGCLPGPGSSCGKSSRCANP</sequence>